<accession>A0A2A9G3B3</accession>
<dbReference type="GO" id="GO:0003677">
    <property type="term" value="F:DNA binding"/>
    <property type="evidence" value="ECO:0007669"/>
    <property type="project" value="InterPro"/>
</dbReference>
<comment type="caution">
    <text evidence="1">The sequence shown here is derived from an EMBL/GenBank/DDBJ whole genome shotgun (WGS) entry which is preliminary data.</text>
</comment>
<organism evidence="1 2">
    <name type="scientific">Amycolatopsis sulphurea</name>
    <dbReference type="NCBI Taxonomy" id="76022"/>
    <lineage>
        <taxon>Bacteria</taxon>
        <taxon>Bacillati</taxon>
        <taxon>Actinomycetota</taxon>
        <taxon>Actinomycetes</taxon>
        <taxon>Pseudonocardiales</taxon>
        <taxon>Pseudonocardiaceae</taxon>
        <taxon>Amycolatopsis</taxon>
    </lineage>
</organism>
<dbReference type="InterPro" id="IPR010982">
    <property type="entry name" value="Lambda_DNA-bd_dom_sf"/>
</dbReference>
<proteinExistence type="predicted"/>
<dbReference type="AlphaFoldDB" id="A0A2A9G3B3"/>
<sequence>MRYAARRKLDEPLISALRRSAEEYVTEDWAAVAKAINMRVNELGWRQRELAERSHVSQAIVRELQHHTVERRRSARTLEALSTTLGWHPQHLLAVLQNRTPPHPDEPADDGHELWSRLDALEQRLAEITDRLEDVQTSLATVVEHVKPKR</sequence>
<name>A0A2A9G3B3_9PSEU</name>
<gene>
    <name evidence="1" type="ORF">ATK36_0921</name>
</gene>
<dbReference type="Gene3D" id="1.10.260.40">
    <property type="entry name" value="lambda repressor-like DNA-binding domains"/>
    <property type="match status" value="1"/>
</dbReference>
<dbReference type="EMBL" id="PDJK01000001">
    <property type="protein sequence ID" value="PFG57342.1"/>
    <property type="molecule type" value="Genomic_DNA"/>
</dbReference>
<evidence type="ECO:0000313" key="1">
    <source>
        <dbReference type="EMBL" id="PFG57342.1"/>
    </source>
</evidence>
<dbReference type="SUPFAM" id="SSF47413">
    <property type="entry name" value="lambda repressor-like DNA-binding domains"/>
    <property type="match status" value="1"/>
</dbReference>
<protein>
    <submittedName>
        <fullName evidence="1">Uncharacterized protein</fullName>
    </submittedName>
</protein>
<evidence type="ECO:0000313" key="2">
    <source>
        <dbReference type="Proteomes" id="UP000243542"/>
    </source>
</evidence>
<keyword evidence="2" id="KW-1185">Reference proteome</keyword>
<dbReference type="Proteomes" id="UP000243542">
    <property type="component" value="Unassembled WGS sequence"/>
</dbReference>
<reference evidence="1 2" key="1">
    <citation type="submission" date="2017-10" db="EMBL/GenBank/DDBJ databases">
        <title>Sequencing the genomes of 1000 actinobacteria strains.</title>
        <authorList>
            <person name="Klenk H.-P."/>
        </authorList>
    </citation>
    <scope>NUCLEOTIDE SEQUENCE [LARGE SCALE GENOMIC DNA]</scope>
    <source>
        <strain evidence="1 2">DSM 46092</strain>
    </source>
</reference>